<dbReference type="Pfam" id="PF13828">
    <property type="entry name" value="DUF4190"/>
    <property type="match status" value="1"/>
</dbReference>
<dbReference type="Proteomes" id="UP001185792">
    <property type="component" value="Unassembled WGS sequence"/>
</dbReference>
<keyword evidence="2" id="KW-0812">Transmembrane</keyword>
<reference evidence="5 6" key="1">
    <citation type="submission" date="2018-10" db="EMBL/GenBank/DDBJ databases">
        <title>Sequencing the genomes of 1000 actinobacteria strains.</title>
        <authorList>
            <person name="Klenk H.-P."/>
        </authorList>
    </citation>
    <scope>NUCLEOTIDE SEQUENCE [LARGE SCALE GENOMIC DNA]</scope>
    <source>
        <strain evidence="5 6">DSM 44343</strain>
    </source>
</reference>
<proteinExistence type="predicted"/>
<keyword evidence="2" id="KW-1133">Transmembrane helix</keyword>
<evidence type="ECO:0000313" key="7">
    <source>
        <dbReference type="Proteomes" id="UP001185792"/>
    </source>
</evidence>
<dbReference type="Proteomes" id="UP000274762">
    <property type="component" value="Unassembled WGS sequence"/>
</dbReference>
<accession>A0A495K1G6</accession>
<feature type="transmembrane region" description="Helical" evidence="2">
    <location>
        <begin position="149"/>
        <end position="171"/>
    </location>
</feature>
<dbReference type="EMBL" id="JAWLUM010000001">
    <property type="protein sequence ID" value="MDV7132103.1"/>
    <property type="molecule type" value="Genomic_DNA"/>
</dbReference>
<evidence type="ECO:0000259" key="3">
    <source>
        <dbReference type="Pfam" id="PF13828"/>
    </source>
</evidence>
<comment type="caution">
    <text evidence="5">The sequence shown here is derived from an EMBL/GenBank/DDBJ whole genome shotgun (WGS) entry which is preliminary data.</text>
</comment>
<feature type="domain" description="DUF4190" evidence="3">
    <location>
        <begin position="98"/>
        <end position="160"/>
    </location>
</feature>
<feature type="transmembrane region" description="Helical" evidence="2">
    <location>
        <begin position="98"/>
        <end position="123"/>
    </location>
</feature>
<evidence type="ECO:0000313" key="6">
    <source>
        <dbReference type="Proteomes" id="UP000274762"/>
    </source>
</evidence>
<evidence type="ECO:0000256" key="1">
    <source>
        <dbReference type="SAM" id="MobiDB-lite"/>
    </source>
</evidence>
<feature type="compositionally biased region" description="Low complexity" evidence="1">
    <location>
        <begin position="45"/>
        <end position="67"/>
    </location>
</feature>
<evidence type="ECO:0000313" key="4">
    <source>
        <dbReference type="EMBL" id="MDV7132103.1"/>
    </source>
</evidence>
<reference evidence="4 7" key="2">
    <citation type="submission" date="2023-10" db="EMBL/GenBank/DDBJ databases">
        <title>Development of a sustainable strategy for remediation of hydrocarbon-contaminated territories based on the waste exchange concept.</title>
        <authorList>
            <person name="Krivoruchko A."/>
        </authorList>
    </citation>
    <scope>NUCLEOTIDE SEQUENCE [LARGE SCALE GENOMIC DNA]</scope>
    <source>
        <strain evidence="4 7">IEGM 1236</strain>
    </source>
</reference>
<dbReference type="RefSeq" id="WP_062798719.1">
    <property type="nucleotide sequence ID" value="NZ_CBCRXS010000009.1"/>
</dbReference>
<feature type="region of interest" description="Disordered" evidence="1">
    <location>
        <begin position="1"/>
        <end position="76"/>
    </location>
</feature>
<accession>A0A315SG59</accession>
<evidence type="ECO:0000313" key="5">
    <source>
        <dbReference type="EMBL" id="RKR94628.1"/>
    </source>
</evidence>
<organism evidence="5 6">
    <name type="scientific">Williamsia marianensis</name>
    <dbReference type="NCBI Taxonomy" id="85044"/>
    <lineage>
        <taxon>Bacteria</taxon>
        <taxon>Bacillati</taxon>
        <taxon>Actinomycetota</taxon>
        <taxon>Actinomycetes</taxon>
        <taxon>Mycobacteriales</taxon>
        <taxon>Nocardiaceae</taxon>
        <taxon>Williamsia</taxon>
    </lineage>
</organism>
<evidence type="ECO:0000256" key="2">
    <source>
        <dbReference type="SAM" id="Phobius"/>
    </source>
</evidence>
<keyword evidence="7" id="KW-1185">Reference proteome</keyword>
<sequence>MTYPPPYEPPSNDPLRKQDPGAGDNPPPADPGFGYQQPDYGQPNYGQPDYGQPNYGQQGYGQPNYGQQGYGQPGYGQVPGYNPAGYPYTPVAQTNTSAVISLVLGIGAFVLVCGLVSIPAVIFGNKAIKEIDQSQGTQSGKGMAQAGQILGWIGIAISVIGIIGFVILVAASSGSS</sequence>
<keyword evidence="2" id="KW-0472">Membrane</keyword>
<dbReference type="EMBL" id="RBKV01000001">
    <property type="protein sequence ID" value="RKR94628.1"/>
    <property type="molecule type" value="Genomic_DNA"/>
</dbReference>
<feature type="compositionally biased region" description="Pro residues" evidence="1">
    <location>
        <begin position="1"/>
        <end position="12"/>
    </location>
</feature>
<dbReference type="AlphaFoldDB" id="A0A315SG59"/>
<protein>
    <submittedName>
        <fullName evidence="4">DUF4190 domain-containing protein</fullName>
    </submittedName>
    <submittedName>
        <fullName evidence="5">Uncharacterized protein DUF4190</fullName>
    </submittedName>
</protein>
<dbReference type="InterPro" id="IPR025241">
    <property type="entry name" value="DUF4190"/>
</dbReference>
<name>A0A315SG59_WILMA</name>
<gene>
    <name evidence="5" type="ORF">DFJ75_1427</name>
    <name evidence="4" type="ORF">R4198_00230</name>
</gene>